<dbReference type="NCBIfam" id="TIGR00815">
    <property type="entry name" value="sulP"/>
    <property type="match status" value="1"/>
</dbReference>
<dbReference type="Gene3D" id="3.30.750.24">
    <property type="entry name" value="STAS domain"/>
    <property type="match status" value="1"/>
</dbReference>
<dbReference type="SUPFAM" id="SSF52091">
    <property type="entry name" value="SpoIIaa-like"/>
    <property type="match status" value="1"/>
</dbReference>
<feature type="transmembrane region" description="Helical" evidence="5">
    <location>
        <begin position="347"/>
        <end position="367"/>
    </location>
</feature>
<evidence type="ECO:0000259" key="6">
    <source>
        <dbReference type="PROSITE" id="PS50801"/>
    </source>
</evidence>
<name>A0A520RZ26_9GAMM</name>
<feature type="transmembrane region" description="Helical" evidence="5">
    <location>
        <begin position="400"/>
        <end position="431"/>
    </location>
</feature>
<evidence type="ECO:0000256" key="3">
    <source>
        <dbReference type="ARBA" id="ARBA00022989"/>
    </source>
</evidence>
<keyword evidence="2 5" id="KW-0812">Transmembrane</keyword>
<keyword evidence="4 5" id="KW-0472">Membrane</keyword>
<dbReference type="Pfam" id="PF01740">
    <property type="entry name" value="STAS"/>
    <property type="match status" value="1"/>
</dbReference>
<organism evidence="7 8">
    <name type="scientific">OM182 bacterium</name>
    <dbReference type="NCBI Taxonomy" id="2510334"/>
    <lineage>
        <taxon>Bacteria</taxon>
        <taxon>Pseudomonadati</taxon>
        <taxon>Pseudomonadota</taxon>
        <taxon>Gammaproteobacteria</taxon>
        <taxon>OMG group</taxon>
        <taxon>OM182 clade</taxon>
    </lineage>
</organism>
<keyword evidence="3 5" id="KW-1133">Transmembrane helix</keyword>
<proteinExistence type="predicted"/>
<evidence type="ECO:0000313" key="8">
    <source>
        <dbReference type="Proteomes" id="UP000316199"/>
    </source>
</evidence>
<dbReference type="EMBL" id="SHAG01000034">
    <property type="protein sequence ID" value="RZO75466.1"/>
    <property type="molecule type" value="Genomic_DNA"/>
</dbReference>
<dbReference type="PROSITE" id="PS50801">
    <property type="entry name" value="STAS"/>
    <property type="match status" value="1"/>
</dbReference>
<protein>
    <submittedName>
        <fullName evidence="7">Sulfate permease</fullName>
    </submittedName>
</protein>
<gene>
    <name evidence="7" type="primary">sulP</name>
    <name evidence="7" type="ORF">EVA68_06975</name>
</gene>
<feature type="transmembrane region" description="Helical" evidence="5">
    <location>
        <begin position="307"/>
        <end position="327"/>
    </location>
</feature>
<evidence type="ECO:0000313" key="7">
    <source>
        <dbReference type="EMBL" id="RZO75466.1"/>
    </source>
</evidence>
<feature type="transmembrane region" description="Helical" evidence="5">
    <location>
        <begin position="102"/>
        <end position="123"/>
    </location>
</feature>
<feature type="transmembrane region" description="Helical" evidence="5">
    <location>
        <begin position="374"/>
        <end position="394"/>
    </location>
</feature>
<dbReference type="InterPro" id="IPR001902">
    <property type="entry name" value="SLC26A/SulP_fam"/>
</dbReference>
<dbReference type="PANTHER" id="PTHR11814">
    <property type="entry name" value="SULFATE TRANSPORTER"/>
    <property type="match status" value="1"/>
</dbReference>
<feature type="transmembrane region" description="Helical" evidence="5">
    <location>
        <begin position="271"/>
        <end position="295"/>
    </location>
</feature>
<dbReference type="InterPro" id="IPR036513">
    <property type="entry name" value="STAS_dom_sf"/>
</dbReference>
<sequence>MKKKLSFLFPILDWTDGYSSDTFRADFVAGVVVLFITVPQVIAYAFLAGLPPEAGLYAALGSLIIYSLAGSSRTLAVGPTAIIAMMTLEVASSFAAPGSGDYISVTIKLGFITGILLLLLRLLNFGNVISFLSHAVVTGFITAAAILIVASQLPPLLGLSTSSDTRLIGVFSHLGTHTANIAALVISLLAFLILIFCRLRLESYLLRLRFSKSWASALTKTAPMYIVILGIIVTSLFNLNGTYGLPIVGPVPSGLPSVSLVSLSLAEFRDLLPSALLIAMVIFMESISIGTAMASKRREKILPNQELVGLGLANIGASSFGGFPVAGSFSRTVVNFASGARTPMASIVTAVFLVLAICFFSSMFYFLPKAILSAIIVISALQLIDFSALRKIFIFNSSDAVTFCFTFLAVLIVGVESGIIIGVVISFVLLIRSSSRPHIAVVGRVGGSEHFRNVLRHQVATSSSLLAVRIDESLYFVNARYIETFFLNELADRPDVQNLLMIFTATNFIDTSGLEMIEALSENLEEIGVTLHLAEVKGPVMDKLRETDFYRRMKGEVFFTT</sequence>
<dbReference type="Pfam" id="PF00916">
    <property type="entry name" value="Sulfate_transp"/>
    <property type="match status" value="1"/>
</dbReference>
<accession>A0A520RZ26</accession>
<dbReference type="InterPro" id="IPR011547">
    <property type="entry name" value="SLC26A/SulP_dom"/>
</dbReference>
<dbReference type="CDD" id="cd07042">
    <property type="entry name" value="STAS_SulP_like_sulfate_transporter"/>
    <property type="match status" value="1"/>
</dbReference>
<feature type="transmembrane region" description="Helical" evidence="5">
    <location>
        <begin position="222"/>
        <end position="239"/>
    </location>
</feature>
<reference evidence="7 8" key="1">
    <citation type="submission" date="2019-02" db="EMBL/GenBank/DDBJ databases">
        <title>Prokaryotic population dynamics and viral predation in marine succession experiment using metagenomics: the confinement effect.</title>
        <authorList>
            <person name="Haro-Moreno J.M."/>
            <person name="Rodriguez-Valera F."/>
            <person name="Lopez-Perez M."/>
        </authorList>
    </citation>
    <scope>NUCLEOTIDE SEQUENCE [LARGE SCALE GENOMIC DNA]</scope>
    <source>
        <strain evidence="7">MED-G157</strain>
    </source>
</reference>
<feature type="transmembrane region" description="Helical" evidence="5">
    <location>
        <begin position="177"/>
        <end position="201"/>
    </location>
</feature>
<feature type="transmembrane region" description="Helical" evidence="5">
    <location>
        <begin position="54"/>
        <end position="69"/>
    </location>
</feature>
<evidence type="ECO:0000256" key="2">
    <source>
        <dbReference type="ARBA" id="ARBA00022692"/>
    </source>
</evidence>
<dbReference type="GO" id="GO:0055085">
    <property type="term" value="P:transmembrane transport"/>
    <property type="evidence" value="ECO:0007669"/>
    <property type="project" value="InterPro"/>
</dbReference>
<dbReference type="GO" id="GO:0016020">
    <property type="term" value="C:membrane"/>
    <property type="evidence" value="ECO:0007669"/>
    <property type="project" value="UniProtKB-SubCell"/>
</dbReference>
<comment type="caution">
    <text evidence="7">The sequence shown here is derived from an EMBL/GenBank/DDBJ whole genome shotgun (WGS) entry which is preliminary data.</text>
</comment>
<dbReference type="AlphaFoldDB" id="A0A520RZ26"/>
<dbReference type="Proteomes" id="UP000316199">
    <property type="component" value="Unassembled WGS sequence"/>
</dbReference>
<evidence type="ECO:0000256" key="4">
    <source>
        <dbReference type="ARBA" id="ARBA00023136"/>
    </source>
</evidence>
<feature type="transmembrane region" description="Helical" evidence="5">
    <location>
        <begin position="135"/>
        <end position="157"/>
    </location>
</feature>
<evidence type="ECO:0000256" key="5">
    <source>
        <dbReference type="SAM" id="Phobius"/>
    </source>
</evidence>
<comment type="subcellular location">
    <subcellularLocation>
        <location evidence="1">Membrane</location>
        <topology evidence="1">Multi-pass membrane protein</topology>
    </subcellularLocation>
</comment>
<dbReference type="InterPro" id="IPR002645">
    <property type="entry name" value="STAS_dom"/>
</dbReference>
<feature type="non-terminal residue" evidence="7">
    <location>
        <position position="561"/>
    </location>
</feature>
<evidence type="ECO:0000256" key="1">
    <source>
        <dbReference type="ARBA" id="ARBA00004141"/>
    </source>
</evidence>
<feature type="transmembrane region" description="Helical" evidence="5">
    <location>
        <begin position="27"/>
        <end position="48"/>
    </location>
</feature>
<feature type="domain" description="STAS" evidence="6">
    <location>
        <begin position="455"/>
        <end position="561"/>
    </location>
</feature>